<keyword evidence="2" id="KW-1185">Reference proteome</keyword>
<reference evidence="1 2" key="3">
    <citation type="journal article" date="2010" name="BMC Genomics">
        <title>Transcriptome sequencing and comparative analysis of cucumber flowers with different sex types.</title>
        <authorList>
            <person name="Guo S."/>
            <person name="Zheng Y."/>
            <person name="Joung J.G."/>
            <person name="Liu S."/>
            <person name="Zhang Z."/>
            <person name="Crasta O.R."/>
            <person name="Sobral B.W."/>
            <person name="Xu Y."/>
            <person name="Huang S."/>
            <person name="Fei Z."/>
        </authorList>
    </citation>
    <scope>NUCLEOTIDE SEQUENCE [LARGE SCALE GENOMIC DNA]</scope>
    <source>
        <strain evidence="2">cv. 9930</strain>
    </source>
</reference>
<proteinExistence type="predicted"/>
<reference evidence="1 2" key="4">
    <citation type="journal article" date="2011" name="BMC Genomics">
        <title>RNA-Seq improves annotation of protein-coding genes in the cucumber genome.</title>
        <authorList>
            <person name="Li Z."/>
            <person name="Zhang Z."/>
            <person name="Yan P."/>
            <person name="Huang S."/>
            <person name="Fei Z."/>
            <person name="Lin K."/>
        </authorList>
    </citation>
    <scope>NUCLEOTIDE SEQUENCE [LARGE SCALE GENOMIC DNA]</scope>
    <source>
        <strain evidence="2">cv. 9930</strain>
    </source>
</reference>
<gene>
    <name evidence="1" type="ORF">Csa_7G212630</name>
</gene>
<sequence>MSFGVVRRRIASGGSNLFSAQYLRGIRPSISAGRVRSVAEKEVVAFSEVLLSLCALSGDGF</sequence>
<evidence type="ECO:0000313" key="2">
    <source>
        <dbReference type="Proteomes" id="UP000029981"/>
    </source>
</evidence>
<evidence type="ECO:0000313" key="1">
    <source>
        <dbReference type="EMBL" id="KGN44172.1"/>
    </source>
</evidence>
<dbReference type="Gramene" id="KGN44172">
    <property type="protein sequence ID" value="KGN44172"/>
    <property type="gene ID" value="Csa_7G212630"/>
</dbReference>
<dbReference type="Proteomes" id="UP000029981">
    <property type="component" value="Chromosome 7"/>
</dbReference>
<protein>
    <submittedName>
        <fullName evidence="1">Uncharacterized protein</fullName>
    </submittedName>
</protein>
<organism evidence="1 2">
    <name type="scientific">Cucumis sativus</name>
    <name type="common">Cucumber</name>
    <dbReference type="NCBI Taxonomy" id="3659"/>
    <lineage>
        <taxon>Eukaryota</taxon>
        <taxon>Viridiplantae</taxon>
        <taxon>Streptophyta</taxon>
        <taxon>Embryophyta</taxon>
        <taxon>Tracheophyta</taxon>
        <taxon>Spermatophyta</taxon>
        <taxon>Magnoliopsida</taxon>
        <taxon>eudicotyledons</taxon>
        <taxon>Gunneridae</taxon>
        <taxon>Pentapetalae</taxon>
        <taxon>rosids</taxon>
        <taxon>fabids</taxon>
        <taxon>Cucurbitales</taxon>
        <taxon>Cucurbitaceae</taxon>
        <taxon>Benincaseae</taxon>
        <taxon>Cucumis</taxon>
    </lineage>
</organism>
<accession>A0A0A0K780</accession>
<dbReference type="EMBL" id="CM002928">
    <property type="protein sequence ID" value="KGN44172.1"/>
    <property type="molecule type" value="Genomic_DNA"/>
</dbReference>
<dbReference type="AlphaFoldDB" id="A0A0A0K780"/>
<reference evidence="1 2" key="2">
    <citation type="journal article" date="2009" name="PLoS ONE">
        <title>An integrated genetic and cytogenetic map of the cucumber genome.</title>
        <authorList>
            <person name="Ren Y."/>
            <person name="Zhang Z."/>
            <person name="Liu J."/>
            <person name="Staub J.E."/>
            <person name="Han Y."/>
            <person name="Cheng Z."/>
            <person name="Li X."/>
            <person name="Lu J."/>
            <person name="Miao H."/>
            <person name="Kang H."/>
            <person name="Xie B."/>
            <person name="Gu X."/>
            <person name="Wang X."/>
            <person name="Du Y."/>
            <person name="Jin W."/>
            <person name="Huang S."/>
        </authorList>
    </citation>
    <scope>NUCLEOTIDE SEQUENCE [LARGE SCALE GENOMIC DNA]</scope>
    <source>
        <strain evidence="2">cv. 9930</strain>
    </source>
</reference>
<reference evidence="1 2" key="1">
    <citation type="journal article" date="2009" name="Nat. Genet.">
        <title>The genome of the cucumber, Cucumis sativus L.</title>
        <authorList>
            <person name="Huang S."/>
            <person name="Li R."/>
            <person name="Zhang Z."/>
            <person name="Li L."/>
            <person name="Gu X."/>
            <person name="Fan W."/>
            <person name="Lucas W.J."/>
            <person name="Wang X."/>
            <person name="Xie B."/>
            <person name="Ni P."/>
            <person name="Ren Y."/>
            <person name="Zhu H."/>
            <person name="Li J."/>
            <person name="Lin K."/>
            <person name="Jin W."/>
            <person name="Fei Z."/>
            <person name="Li G."/>
            <person name="Staub J."/>
            <person name="Kilian A."/>
            <person name="van der Vossen E.A."/>
            <person name="Wu Y."/>
            <person name="Guo J."/>
            <person name="He J."/>
            <person name="Jia Z."/>
            <person name="Ren Y."/>
            <person name="Tian G."/>
            <person name="Lu Y."/>
            <person name="Ruan J."/>
            <person name="Qian W."/>
            <person name="Wang M."/>
            <person name="Huang Q."/>
            <person name="Li B."/>
            <person name="Xuan Z."/>
            <person name="Cao J."/>
            <person name="Asan"/>
            <person name="Wu Z."/>
            <person name="Zhang J."/>
            <person name="Cai Q."/>
            <person name="Bai Y."/>
            <person name="Zhao B."/>
            <person name="Han Y."/>
            <person name="Li Y."/>
            <person name="Li X."/>
            <person name="Wang S."/>
            <person name="Shi Q."/>
            <person name="Liu S."/>
            <person name="Cho W.K."/>
            <person name="Kim J.Y."/>
            <person name="Xu Y."/>
            <person name="Heller-Uszynska K."/>
            <person name="Miao H."/>
            <person name="Cheng Z."/>
            <person name="Zhang S."/>
            <person name="Wu J."/>
            <person name="Yang Y."/>
            <person name="Kang H."/>
            <person name="Li M."/>
            <person name="Liang H."/>
            <person name="Ren X."/>
            <person name="Shi Z."/>
            <person name="Wen M."/>
            <person name="Jian M."/>
            <person name="Yang H."/>
            <person name="Zhang G."/>
            <person name="Yang Z."/>
            <person name="Chen R."/>
            <person name="Liu S."/>
            <person name="Li J."/>
            <person name="Ma L."/>
            <person name="Liu H."/>
            <person name="Zhou Y."/>
            <person name="Zhao J."/>
            <person name="Fang X."/>
            <person name="Li G."/>
            <person name="Fang L."/>
            <person name="Li Y."/>
            <person name="Liu D."/>
            <person name="Zheng H."/>
            <person name="Zhang Y."/>
            <person name="Qin N."/>
            <person name="Li Z."/>
            <person name="Yang G."/>
            <person name="Yang S."/>
            <person name="Bolund L."/>
            <person name="Kristiansen K."/>
            <person name="Zheng H."/>
            <person name="Li S."/>
            <person name="Zhang X."/>
            <person name="Yang H."/>
            <person name="Wang J."/>
            <person name="Sun R."/>
            <person name="Zhang B."/>
            <person name="Jiang S."/>
            <person name="Wang J."/>
            <person name="Du Y."/>
            <person name="Li S."/>
        </authorList>
    </citation>
    <scope>NUCLEOTIDE SEQUENCE [LARGE SCALE GENOMIC DNA]</scope>
    <source>
        <strain evidence="2">cv. 9930</strain>
    </source>
</reference>
<name>A0A0A0K780_CUCSA</name>